<protein>
    <recommendedName>
        <fullName evidence="6">Peptidoglycan-recognition protein</fullName>
    </recommendedName>
</protein>
<dbReference type="SUPFAM" id="SSF55846">
    <property type="entry name" value="N-acetylmuramoyl-L-alanine amidase-like"/>
    <property type="match status" value="1"/>
</dbReference>
<dbReference type="EMBL" id="JH431790">
    <property type="status" value="NOT_ANNOTATED_CDS"/>
    <property type="molecule type" value="Genomic_DNA"/>
</dbReference>
<dbReference type="InterPro" id="IPR015510">
    <property type="entry name" value="PGRP"/>
</dbReference>
<dbReference type="SMART" id="SM00701">
    <property type="entry name" value="PGRP"/>
    <property type="match status" value="1"/>
</dbReference>
<dbReference type="EnsemblMetazoa" id="SMAR007565-RA">
    <property type="protein sequence ID" value="SMAR007565-PA"/>
    <property type="gene ID" value="SMAR007565"/>
</dbReference>
<dbReference type="GO" id="GO:0009253">
    <property type="term" value="P:peptidoglycan catabolic process"/>
    <property type="evidence" value="ECO:0007669"/>
    <property type="project" value="InterPro"/>
</dbReference>
<dbReference type="PANTHER" id="PTHR11022:SF41">
    <property type="entry name" value="PEPTIDOGLYCAN-RECOGNITION PROTEIN LC-RELATED"/>
    <property type="match status" value="1"/>
</dbReference>
<feature type="domain" description="Peptidoglycan recognition protein family" evidence="3">
    <location>
        <begin position="20"/>
        <end position="167"/>
    </location>
</feature>
<reference evidence="5" key="1">
    <citation type="submission" date="2011-05" db="EMBL/GenBank/DDBJ databases">
        <authorList>
            <person name="Richards S.R."/>
            <person name="Qu J."/>
            <person name="Jiang H."/>
            <person name="Jhangiani S.N."/>
            <person name="Agravi P."/>
            <person name="Goodspeed R."/>
            <person name="Gross S."/>
            <person name="Mandapat C."/>
            <person name="Jackson L."/>
            <person name="Mathew T."/>
            <person name="Pu L."/>
            <person name="Thornton R."/>
            <person name="Saada N."/>
            <person name="Wilczek-Boney K.B."/>
            <person name="Lee S."/>
            <person name="Kovar C."/>
            <person name="Wu Y."/>
            <person name="Scherer S.E."/>
            <person name="Worley K.C."/>
            <person name="Muzny D.M."/>
            <person name="Gibbs R."/>
        </authorList>
    </citation>
    <scope>NUCLEOTIDE SEQUENCE</scope>
    <source>
        <strain evidence="5">Brora</strain>
    </source>
</reference>
<evidence type="ECO:0000313" key="4">
    <source>
        <dbReference type="EnsemblMetazoa" id="SMAR007565-PA"/>
    </source>
</evidence>
<proteinExistence type="inferred from homology"/>
<evidence type="ECO:0000259" key="3">
    <source>
        <dbReference type="SMART" id="SM00701"/>
    </source>
</evidence>
<feature type="domain" description="N-acetylmuramoyl-L-alanine amidase" evidence="2">
    <location>
        <begin position="35"/>
        <end position="173"/>
    </location>
</feature>
<dbReference type="GO" id="GO:0008745">
    <property type="term" value="F:N-acetylmuramoyl-L-alanine amidase activity"/>
    <property type="evidence" value="ECO:0007669"/>
    <property type="project" value="InterPro"/>
</dbReference>
<accession>T1J1Z1</accession>
<organism evidence="4 5">
    <name type="scientific">Strigamia maritima</name>
    <name type="common">European centipede</name>
    <name type="synonym">Geophilus maritimus</name>
    <dbReference type="NCBI Taxonomy" id="126957"/>
    <lineage>
        <taxon>Eukaryota</taxon>
        <taxon>Metazoa</taxon>
        <taxon>Ecdysozoa</taxon>
        <taxon>Arthropoda</taxon>
        <taxon>Myriapoda</taxon>
        <taxon>Chilopoda</taxon>
        <taxon>Pleurostigmophora</taxon>
        <taxon>Geophilomorpha</taxon>
        <taxon>Linotaeniidae</taxon>
        <taxon>Strigamia</taxon>
    </lineage>
</organism>
<name>T1J1Z1_STRMM</name>
<dbReference type="CDD" id="cd06583">
    <property type="entry name" value="PGRP"/>
    <property type="match status" value="1"/>
</dbReference>
<sequence length="189" mass="21237">MITPKIPDLVSDIGKGCSEVPVISRRNWGSATNVSKDRKIEKPEYTVILVVIHHTNGKHCKTKEECKRIIKDIEKFDIELMNKRDILMHFFIGGENMVFEGRGWGVEAEVIPDTSASLMINIAFIGNFTSETVPTKALHLAEKLIQCGIQRKQISKQYKVYGHNDLACTDCPGKELLAKANFASVDLDY</sequence>
<dbReference type="InterPro" id="IPR006619">
    <property type="entry name" value="PGRP_domain_met/bac"/>
</dbReference>
<keyword evidence="5" id="KW-1185">Reference proteome</keyword>
<evidence type="ECO:0000313" key="5">
    <source>
        <dbReference type="Proteomes" id="UP000014500"/>
    </source>
</evidence>
<dbReference type="PhylomeDB" id="T1J1Z1"/>
<evidence type="ECO:0008006" key="6">
    <source>
        <dbReference type="Google" id="ProtNLM"/>
    </source>
</evidence>
<evidence type="ECO:0000256" key="1">
    <source>
        <dbReference type="ARBA" id="ARBA00007553"/>
    </source>
</evidence>
<dbReference type="STRING" id="126957.T1J1Z1"/>
<evidence type="ECO:0000259" key="2">
    <source>
        <dbReference type="SMART" id="SM00644"/>
    </source>
</evidence>
<dbReference type="AlphaFoldDB" id="T1J1Z1"/>
<dbReference type="HOGENOM" id="CLU_037559_3_2_1"/>
<dbReference type="GO" id="GO:0008270">
    <property type="term" value="F:zinc ion binding"/>
    <property type="evidence" value="ECO:0007669"/>
    <property type="project" value="InterPro"/>
</dbReference>
<dbReference type="Proteomes" id="UP000014500">
    <property type="component" value="Unassembled WGS sequence"/>
</dbReference>
<dbReference type="Gene3D" id="3.40.80.10">
    <property type="entry name" value="Peptidoglycan recognition protein-like"/>
    <property type="match status" value="1"/>
</dbReference>
<dbReference type="InterPro" id="IPR036505">
    <property type="entry name" value="Amidase/PGRP_sf"/>
</dbReference>
<comment type="similarity">
    <text evidence="1">Belongs to the N-acetylmuramoyl-L-alanine amidase 2 family.</text>
</comment>
<dbReference type="SMART" id="SM00644">
    <property type="entry name" value="Ami_2"/>
    <property type="match status" value="1"/>
</dbReference>
<dbReference type="PANTHER" id="PTHR11022">
    <property type="entry name" value="PEPTIDOGLYCAN RECOGNITION PROTEIN"/>
    <property type="match status" value="1"/>
</dbReference>
<dbReference type="InterPro" id="IPR002502">
    <property type="entry name" value="Amidase_domain"/>
</dbReference>
<dbReference type="Pfam" id="PF01510">
    <property type="entry name" value="Amidase_2"/>
    <property type="match status" value="1"/>
</dbReference>
<reference evidence="4" key="2">
    <citation type="submission" date="2015-02" db="UniProtKB">
        <authorList>
            <consortium name="EnsemblMetazoa"/>
        </authorList>
    </citation>
    <scope>IDENTIFICATION</scope>
</reference>